<dbReference type="AlphaFoldDB" id="A0A0R1YVW6"/>
<gene>
    <name evidence="2" type="ORF">FD47_GL001144</name>
</gene>
<organism evidence="2 3">
    <name type="scientific">Lentilactobacillus parafarraginis DSM 18390 = JCM 14109</name>
    <dbReference type="NCBI Taxonomy" id="1423786"/>
    <lineage>
        <taxon>Bacteria</taxon>
        <taxon>Bacillati</taxon>
        <taxon>Bacillota</taxon>
        <taxon>Bacilli</taxon>
        <taxon>Lactobacillales</taxon>
        <taxon>Lactobacillaceae</taxon>
        <taxon>Lentilactobacillus</taxon>
    </lineage>
</organism>
<dbReference type="InterPro" id="IPR003207">
    <property type="entry name" value="Ppandiol/glycerol_DeHydtase_su"/>
</dbReference>
<name>A0A0R1YVW6_9LACO</name>
<dbReference type="Proteomes" id="UP000051010">
    <property type="component" value="Unassembled WGS sequence"/>
</dbReference>
<proteinExistence type="predicted"/>
<dbReference type="RefSeq" id="WP_054734276.1">
    <property type="nucleotide sequence ID" value="NZ_AZFZ01000024.1"/>
</dbReference>
<sequence length="185" mass="20737">MSDINDLVSNILKQVNNSDTATTNSASTTQASTSNEKTSTSSTSSNGKQYGVKDYPLYQKHRDIIKTPSGKALDDVTLDDIANNRVDRKDLRITAEALKMQGDVAGAAGRKTLQMNFDRAAELTKIPDDRLLEMYNALRPYRSTKEELLGIADELRTKYDAKICAAWFEEAAKYYWSRKKLKGDR</sequence>
<dbReference type="Gene3D" id="1.10.1510.20">
    <property type="entry name" value="Propanediol/glycerol dehydratase, small subunit"/>
    <property type="match status" value="1"/>
</dbReference>
<feature type="compositionally biased region" description="Low complexity" evidence="1">
    <location>
        <begin position="19"/>
        <end position="45"/>
    </location>
</feature>
<feature type="region of interest" description="Disordered" evidence="1">
    <location>
        <begin position="19"/>
        <end position="51"/>
    </location>
</feature>
<evidence type="ECO:0000313" key="3">
    <source>
        <dbReference type="Proteomes" id="UP000051010"/>
    </source>
</evidence>
<dbReference type="EMBL" id="AZFZ01000024">
    <property type="protein sequence ID" value="KRM43931.1"/>
    <property type="molecule type" value="Genomic_DNA"/>
</dbReference>
<reference evidence="2 3" key="1">
    <citation type="journal article" date="2015" name="Genome Announc.">
        <title>Expanding the biotechnology potential of lactobacilli through comparative genomics of 213 strains and associated genera.</title>
        <authorList>
            <person name="Sun Z."/>
            <person name="Harris H.M."/>
            <person name="McCann A."/>
            <person name="Guo C."/>
            <person name="Argimon S."/>
            <person name="Zhang W."/>
            <person name="Yang X."/>
            <person name="Jeffery I.B."/>
            <person name="Cooney J.C."/>
            <person name="Kagawa T.F."/>
            <person name="Liu W."/>
            <person name="Song Y."/>
            <person name="Salvetti E."/>
            <person name="Wrobel A."/>
            <person name="Rasinkangas P."/>
            <person name="Parkhill J."/>
            <person name="Rea M.C."/>
            <person name="O'Sullivan O."/>
            <person name="Ritari J."/>
            <person name="Douillard F.P."/>
            <person name="Paul Ross R."/>
            <person name="Yang R."/>
            <person name="Briner A.E."/>
            <person name="Felis G.E."/>
            <person name="de Vos W.M."/>
            <person name="Barrangou R."/>
            <person name="Klaenhammer T.R."/>
            <person name="Caufield P.W."/>
            <person name="Cui Y."/>
            <person name="Zhang H."/>
            <person name="O'Toole P.W."/>
        </authorList>
    </citation>
    <scope>NUCLEOTIDE SEQUENCE [LARGE SCALE GENOMIC DNA]</scope>
    <source>
        <strain evidence="2 3">DSM 18390</strain>
    </source>
</reference>
<evidence type="ECO:0000256" key="1">
    <source>
        <dbReference type="SAM" id="MobiDB-lite"/>
    </source>
</evidence>
<protein>
    <submittedName>
        <fullName evidence="2">Dehydratase, small subunit</fullName>
    </submittedName>
</protein>
<dbReference type="SUPFAM" id="SSF47148">
    <property type="entry name" value="Diol dehydratase, gamma subunit"/>
    <property type="match status" value="1"/>
</dbReference>
<comment type="caution">
    <text evidence="2">The sequence shown here is derived from an EMBL/GenBank/DDBJ whole genome shotgun (WGS) entry which is preliminary data.</text>
</comment>
<dbReference type="InterPro" id="IPR036091">
    <property type="entry name" value="Prodiol/glycerol_DeHase__sf_su"/>
</dbReference>
<dbReference type="NCBIfam" id="NF011972">
    <property type="entry name" value="PRK15443.1-3"/>
    <property type="match status" value="1"/>
</dbReference>
<accession>A0A0R1YVW6</accession>
<dbReference type="Pfam" id="PF02287">
    <property type="entry name" value="Dehydratase_SU"/>
    <property type="match status" value="1"/>
</dbReference>
<evidence type="ECO:0000313" key="2">
    <source>
        <dbReference type="EMBL" id="KRM43931.1"/>
    </source>
</evidence>
<dbReference type="PIRSF" id="PIRSF018505">
    <property type="entry name" value="Prpndl_dhdrts_sm"/>
    <property type="match status" value="1"/>
</dbReference>
<dbReference type="PATRIC" id="fig|1423786.4.peg.1228"/>